<dbReference type="AlphaFoldDB" id="A0A1I2RDY7"/>
<dbReference type="RefSeq" id="WP_092789539.1">
    <property type="nucleotide sequence ID" value="NZ_FOPC01000003.1"/>
</dbReference>
<accession>A0A1I2RDY7</accession>
<sequence>MTKPLDVFCEIPCLTEKSKQLGGVALQKKWFKSADKRIIGQYLQKFINYNSEQFEFLGVQPYLIGTDQSIALTFRSSGFIGSIPLRASDTGKQIGDFVVTPRFTGREKFEDYIEILNLLGTEISPEVIDSLPLASGKNFRPPLYLEAVKFIAALEKLTIRPWRKFDNIEKVSSEPTGQINWTKYINNEYKVENRLKFPARTNFLSEFHTEYSEVRYVFDICKRELLSANTPQRIKNTLRTKLSFLEEQLYHHKPKATNKIIIRFSDNPTVKACKEQANRILNFNLVDSTAWRVDFSDVFEKFIQYIFKQAAKETGGRLYSNLKFHSRTLKHFSWELKHIEPDAIFQKENFLVFIDAKYKSNLYNRFDQNEGLKETHRQDLHQIMAYSSFSKTDLKYGFLCYPSDQIELKTIEYRNGINEVKNSILILGVPLKLKVINEVKKLLVETLNKLEAESLDRFS</sequence>
<keyword evidence="2" id="KW-1185">Reference proteome</keyword>
<dbReference type="Proteomes" id="UP000199642">
    <property type="component" value="Unassembled WGS sequence"/>
</dbReference>
<gene>
    <name evidence="1" type="ORF">SAMN04487988_10388</name>
</gene>
<evidence type="ECO:0000313" key="2">
    <source>
        <dbReference type="Proteomes" id="UP000199642"/>
    </source>
</evidence>
<protein>
    <recommendedName>
        <fullName evidence="3">5-methylcytosine-specific restriction enzyme subunit McrC</fullName>
    </recommendedName>
</protein>
<organism evidence="1 2">
    <name type="scientific">Algoriphagus hitonicola</name>
    <dbReference type="NCBI Taxonomy" id="435880"/>
    <lineage>
        <taxon>Bacteria</taxon>
        <taxon>Pseudomonadati</taxon>
        <taxon>Bacteroidota</taxon>
        <taxon>Cytophagia</taxon>
        <taxon>Cytophagales</taxon>
        <taxon>Cyclobacteriaceae</taxon>
        <taxon>Algoriphagus</taxon>
    </lineage>
</organism>
<dbReference type="EMBL" id="FOPC01000003">
    <property type="protein sequence ID" value="SFG35986.1"/>
    <property type="molecule type" value="Genomic_DNA"/>
</dbReference>
<dbReference type="STRING" id="435880.SAMN04487988_10388"/>
<dbReference type="OrthoDB" id="5366176at2"/>
<name>A0A1I2RDY7_9BACT</name>
<reference evidence="2" key="1">
    <citation type="submission" date="2016-10" db="EMBL/GenBank/DDBJ databases">
        <authorList>
            <person name="Varghese N."/>
            <person name="Submissions S."/>
        </authorList>
    </citation>
    <scope>NUCLEOTIDE SEQUENCE [LARGE SCALE GENOMIC DNA]</scope>
    <source>
        <strain evidence="2">DSM 19315</strain>
    </source>
</reference>
<evidence type="ECO:0008006" key="3">
    <source>
        <dbReference type="Google" id="ProtNLM"/>
    </source>
</evidence>
<evidence type="ECO:0000313" key="1">
    <source>
        <dbReference type="EMBL" id="SFG35986.1"/>
    </source>
</evidence>
<proteinExistence type="predicted"/>